<dbReference type="eggNOG" id="COG1180">
    <property type="taxonomic scope" value="Bacteria"/>
</dbReference>
<dbReference type="InterPro" id="IPR016431">
    <property type="entry name" value="Pyrv-formate_lyase-activ_prd"/>
</dbReference>
<dbReference type="GO" id="GO:0003824">
    <property type="term" value="F:catalytic activity"/>
    <property type="evidence" value="ECO:0007669"/>
    <property type="project" value="InterPro"/>
</dbReference>
<keyword evidence="4 6" id="KW-0408">Iron</keyword>
<dbReference type="EMBL" id="CP002085">
    <property type="protein sequence ID" value="ADK86251.1"/>
    <property type="molecule type" value="Genomic_DNA"/>
</dbReference>
<evidence type="ECO:0000256" key="3">
    <source>
        <dbReference type="ARBA" id="ARBA00022723"/>
    </source>
</evidence>
<feature type="domain" description="Radical SAM core" evidence="7">
    <location>
        <begin position="67"/>
        <end position="288"/>
    </location>
</feature>
<evidence type="ECO:0000256" key="2">
    <source>
        <dbReference type="ARBA" id="ARBA00022691"/>
    </source>
</evidence>
<evidence type="ECO:0000256" key="6">
    <source>
        <dbReference type="PIRSR" id="PIRSR004869-50"/>
    </source>
</evidence>
<keyword evidence="5 6" id="KW-0411">Iron-sulfur</keyword>
<dbReference type="OrthoDB" id="9778883at2"/>
<dbReference type="Proteomes" id="UP000009047">
    <property type="component" value="Chromosome"/>
</dbReference>
<dbReference type="SFLD" id="SFLDG01101">
    <property type="entry name" value="Uncharacterised_Radical_SAM_Su"/>
    <property type="match status" value="1"/>
</dbReference>
<dbReference type="NCBIfam" id="TIGR04337">
    <property type="entry name" value="AmmeMemoSam_rS"/>
    <property type="match status" value="1"/>
</dbReference>
<dbReference type="SUPFAM" id="SSF102114">
    <property type="entry name" value="Radical SAM enzymes"/>
    <property type="match status" value="1"/>
</dbReference>
<evidence type="ECO:0000259" key="7">
    <source>
        <dbReference type="PROSITE" id="PS51918"/>
    </source>
</evidence>
<dbReference type="SFLD" id="SFLDS00029">
    <property type="entry name" value="Radical_SAM"/>
    <property type="match status" value="1"/>
</dbReference>
<evidence type="ECO:0000313" key="9">
    <source>
        <dbReference type="Proteomes" id="UP000009047"/>
    </source>
</evidence>
<comment type="cofactor">
    <cofactor evidence="6">
        <name>[4Fe-4S] cluster</name>
        <dbReference type="ChEBI" id="CHEBI:49883"/>
    </cofactor>
    <text evidence="6">Binds 1 [4Fe-4S] cluster. The cluster is coordinated with 3 cysteines and an exchangeable S-adenosyl-L-methionine.</text>
</comment>
<dbReference type="GO" id="GO:0046872">
    <property type="term" value="F:metal ion binding"/>
    <property type="evidence" value="ECO:0007669"/>
    <property type="project" value="UniProtKB-KW"/>
</dbReference>
<dbReference type="PROSITE" id="PS51918">
    <property type="entry name" value="RADICAL_SAM"/>
    <property type="match status" value="1"/>
</dbReference>
<dbReference type="HOGENOM" id="CLU_044176_1_0_7"/>
<feature type="binding site" evidence="6">
    <location>
        <position position="82"/>
    </location>
    <ligand>
        <name>[4Fe-4S] cluster</name>
        <dbReference type="ChEBI" id="CHEBI:49883"/>
        <note>4Fe-4S-S-AdoMet</note>
    </ligand>
</feature>
<dbReference type="PANTHER" id="PTHR30352">
    <property type="entry name" value="PYRUVATE FORMATE-LYASE-ACTIVATING ENZYME"/>
    <property type="match status" value="1"/>
</dbReference>
<dbReference type="PIRSF" id="PIRSF004869">
    <property type="entry name" value="PflX_prd"/>
    <property type="match status" value="1"/>
</dbReference>
<dbReference type="InterPro" id="IPR058240">
    <property type="entry name" value="rSAM_sf"/>
</dbReference>
<proteinExistence type="predicted"/>
<dbReference type="InterPro" id="IPR013785">
    <property type="entry name" value="Aldolase_TIM"/>
</dbReference>
<keyword evidence="3 6" id="KW-0479">Metal-binding</keyword>
<evidence type="ECO:0000313" key="8">
    <source>
        <dbReference type="EMBL" id="ADK86251.1"/>
    </source>
</evidence>
<dbReference type="AlphaFoldDB" id="E1QKP2"/>
<feature type="binding site" evidence="6">
    <location>
        <position position="89"/>
    </location>
    <ligand>
        <name>[4Fe-4S] cluster</name>
        <dbReference type="ChEBI" id="CHEBI:49883"/>
        <note>4Fe-4S-S-AdoMet</note>
    </ligand>
</feature>
<sequence>MRRAEFWDALADGKVRCRLCAHGCTIAPGKRGICQVRENQDGVLWSLVWGRPIAANVDPIEKKPLYHFLPGSRSFSIATVGCNFACAFCQNWRISQASGDGEVAGGGPGGLIEPAAIVAQAKAAACASISYTYTEPTIYFEYARDCMALAVEAGLKNVFVTNGYQSADCVEACQGLLHAANVDLKAFNDEFYRHECKARLQPVLDTLTRLRRAGVWLELTTLLIPGKNDDPDELARLCGFIVEKLSVDTPWHVSAYQPRYKYAEHGPAATSLASLERALAIGRQAGLRHVYIGNVAGHDGENTYCPACGAKVVARHGYGVDVGGLVDGACARCGAAVAGVWG</sequence>
<dbReference type="CDD" id="cd01335">
    <property type="entry name" value="Radical_SAM"/>
    <property type="match status" value="1"/>
</dbReference>
<dbReference type="InterPro" id="IPR007197">
    <property type="entry name" value="rSAM"/>
</dbReference>
<keyword evidence="9" id="KW-1185">Reference proteome</keyword>
<name>E1QKP2_DESB2</name>
<keyword evidence="1" id="KW-0004">4Fe-4S</keyword>
<dbReference type="Gene3D" id="3.20.20.70">
    <property type="entry name" value="Aldolase class I"/>
    <property type="match status" value="1"/>
</dbReference>
<dbReference type="PANTHER" id="PTHR30352:SF5">
    <property type="entry name" value="PYRUVATE FORMATE-LYASE 1-ACTIVATING ENZYME"/>
    <property type="match status" value="1"/>
</dbReference>
<dbReference type="Pfam" id="PF04055">
    <property type="entry name" value="Radical_SAM"/>
    <property type="match status" value="1"/>
</dbReference>
<dbReference type="KEGG" id="dbr:Deba_2898"/>
<protein>
    <submittedName>
        <fullName evidence="8">Radical SAM domain protein</fullName>
    </submittedName>
</protein>
<organism evidence="8 9">
    <name type="scientific">Desulfarculus baarsii (strain ATCC 33931 / DSM 2075 / LMG 7858 / VKM B-1802 / 2st14)</name>
    <dbReference type="NCBI Taxonomy" id="644282"/>
    <lineage>
        <taxon>Bacteria</taxon>
        <taxon>Pseudomonadati</taxon>
        <taxon>Thermodesulfobacteriota</taxon>
        <taxon>Desulfarculia</taxon>
        <taxon>Desulfarculales</taxon>
        <taxon>Desulfarculaceae</taxon>
        <taxon>Desulfarculus</taxon>
    </lineage>
</organism>
<feature type="binding site" evidence="6">
    <location>
        <position position="86"/>
    </location>
    <ligand>
        <name>[4Fe-4S] cluster</name>
        <dbReference type="ChEBI" id="CHEBI:49883"/>
        <note>4Fe-4S-S-AdoMet</note>
    </ligand>
</feature>
<gene>
    <name evidence="8" type="ordered locus">Deba_2898</name>
</gene>
<dbReference type="GO" id="GO:0051539">
    <property type="term" value="F:4 iron, 4 sulfur cluster binding"/>
    <property type="evidence" value="ECO:0007669"/>
    <property type="project" value="UniProtKB-KW"/>
</dbReference>
<evidence type="ECO:0000256" key="1">
    <source>
        <dbReference type="ARBA" id="ARBA00022485"/>
    </source>
</evidence>
<dbReference type="InterPro" id="IPR034457">
    <property type="entry name" value="Organic_radical-activating"/>
</dbReference>
<dbReference type="STRING" id="644282.Deba_2898"/>
<reference evidence="8 9" key="1">
    <citation type="journal article" date="2010" name="Stand. Genomic Sci.">
        <title>Complete genome sequence of Desulfarculus baarsii type strain (2st14).</title>
        <authorList>
            <person name="Sun H."/>
            <person name="Spring S."/>
            <person name="Lapidus A."/>
            <person name="Davenport K."/>
            <person name="Del Rio T.G."/>
            <person name="Tice H."/>
            <person name="Nolan M."/>
            <person name="Copeland A."/>
            <person name="Cheng J.F."/>
            <person name="Lucas S."/>
            <person name="Tapia R."/>
            <person name="Goodwin L."/>
            <person name="Pitluck S."/>
            <person name="Ivanova N."/>
            <person name="Pagani I."/>
            <person name="Mavromatis K."/>
            <person name="Ovchinnikova G."/>
            <person name="Pati A."/>
            <person name="Chen A."/>
            <person name="Palaniappan K."/>
            <person name="Hauser L."/>
            <person name="Chang Y.J."/>
            <person name="Jeffries C.D."/>
            <person name="Detter J.C."/>
            <person name="Han C."/>
            <person name="Rohde M."/>
            <person name="Brambilla E."/>
            <person name="Goker M."/>
            <person name="Woyke T."/>
            <person name="Bristow J."/>
            <person name="Eisen J.A."/>
            <person name="Markowitz V."/>
            <person name="Hugenholtz P."/>
            <person name="Kyrpides N.C."/>
            <person name="Klenk H.P."/>
            <person name="Land M."/>
        </authorList>
    </citation>
    <scope>NUCLEOTIDE SEQUENCE [LARGE SCALE GENOMIC DNA]</scope>
    <source>
        <strain evidence="9">ATCC 33931 / DSM 2075 / LMG 7858 / VKM B-1802 / 2st14</strain>
    </source>
</reference>
<evidence type="ECO:0000256" key="5">
    <source>
        <dbReference type="ARBA" id="ARBA00023014"/>
    </source>
</evidence>
<accession>E1QKP2</accession>
<evidence type="ECO:0000256" key="4">
    <source>
        <dbReference type="ARBA" id="ARBA00023004"/>
    </source>
</evidence>
<keyword evidence="2 6" id="KW-0949">S-adenosyl-L-methionine</keyword>
<dbReference type="InterPro" id="IPR027596">
    <property type="entry name" value="AmmeMemoSam_rS"/>
</dbReference>